<dbReference type="Gene3D" id="3.40.50.800">
    <property type="entry name" value="Anticodon-binding domain"/>
    <property type="match status" value="1"/>
</dbReference>
<dbReference type="Proteomes" id="UP001059546">
    <property type="component" value="Chromosome VI"/>
</dbReference>
<evidence type="ECO:0000259" key="8">
    <source>
        <dbReference type="PROSITE" id="PS50862"/>
    </source>
</evidence>
<evidence type="ECO:0000256" key="7">
    <source>
        <dbReference type="PIRSR" id="PIRSR001549-1"/>
    </source>
</evidence>
<evidence type="ECO:0000256" key="5">
    <source>
        <dbReference type="ARBA" id="ARBA00022917"/>
    </source>
</evidence>
<evidence type="ECO:0000256" key="3">
    <source>
        <dbReference type="ARBA" id="ARBA00022741"/>
    </source>
</evidence>
<dbReference type="AlphaFoldDB" id="A0A9Q9CCE5"/>
<keyword evidence="4" id="KW-0067">ATP-binding</keyword>
<proteinExistence type="inferred from homology"/>
<dbReference type="CDD" id="cd00773">
    <property type="entry name" value="HisRS-like_core"/>
    <property type="match status" value="1"/>
</dbReference>
<dbReference type="GO" id="GO:0032543">
    <property type="term" value="P:mitochondrial translation"/>
    <property type="evidence" value="ECO:0007669"/>
    <property type="project" value="TreeGrafter"/>
</dbReference>
<accession>A0A9Q9CCE5</accession>
<feature type="binding site" evidence="7">
    <location>
        <begin position="276"/>
        <end position="277"/>
    </location>
    <ligand>
        <name>L-histidine</name>
        <dbReference type="ChEBI" id="CHEBI:57595"/>
    </ligand>
</feature>
<gene>
    <name evidence="9" type="ORF">GPU96_06g11010</name>
</gene>
<dbReference type="SUPFAM" id="SSF55681">
    <property type="entry name" value="Class II aaRS and biotin synthetases"/>
    <property type="match status" value="1"/>
</dbReference>
<evidence type="ECO:0000313" key="10">
    <source>
        <dbReference type="Proteomes" id="UP001059546"/>
    </source>
</evidence>
<reference evidence="9" key="1">
    <citation type="submission" date="2022-08" db="EMBL/GenBank/DDBJ databases">
        <title>Encephalitozoon hellem ATCC 50604 Complete Genome.</title>
        <authorList>
            <person name="Mascarenhas dos Santos A.C."/>
            <person name="Julian A.T."/>
            <person name="Pombert J.-F."/>
        </authorList>
    </citation>
    <scope>NUCLEOTIDE SEQUENCE</scope>
    <source>
        <strain evidence="9">ATCC 50604</strain>
    </source>
</reference>
<dbReference type="GO" id="GO:0004821">
    <property type="term" value="F:histidine-tRNA ligase activity"/>
    <property type="evidence" value="ECO:0007669"/>
    <property type="project" value="UniProtKB-EC"/>
</dbReference>
<evidence type="ECO:0000256" key="6">
    <source>
        <dbReference type="ARBA" id="ARBA00047639"/>
    </source>
</evidence>
<dbReference type="InterPro" id="IPR004154">
    <property type="entry name" value="Anticodon-bd"/>
</dbReference>
<dbReference type="Pfam" id="PF13393">
    <property type="entry name" value="tRNA-synt_His"/>
    <property type="match status" value="1"/>
</dbReference>
<evidence type="ECO:0000256" key="2">
    <source>
        <dbReference type="ARBA" id="ARBA00012815"/>
    </source>
</evidence>
<dbReference type="GO" id="GO:0005739">
    <property type="term" value="C:mitochondrion"/>
    <property type="evidence" value="ECO:0007669"/>
    <property type="project" value="TreeGrafter"/>
</dbReference>
<dbReference type="PANTHER" id="PTHR11476:SF7">
    <property type="entry name" value="HISTIDINE--TRNA LIGASE"/>
    <property type="match status" value="1"/>
</dbReference>
<dbReference type="PANTHER" id="PTHR11476">
    <property type="entry name" value="HISTIDYL-TRNA SYNTHETASE"/>
    <property type="match status" value="1"/>
</dbReference>
<comment type="similarity">
    <text evidence="1">Belongs to the class-II aminoacyl-tRNA synthetase family.</text>
</comment>
<dbReference type="PIRSF" id="PIRSF001549">
    <property type="entry name" value="His-tRNA_synth"/>
    <property type="match status" value="1"/>
</dbReference>
<feature type="binding site" evidence="7">
    <location>
        <begin position="78"/>
        <end position="80"/>
    </location>
    <ligand>
        <name>L-histidine</name>
        <dbReference type="ChEBI" id="CHEBI:57595"/>
    </ligand>
</feature>
<protein>
    <recommendedName>
        <fullName evidence="2">histidine--tRNA ligase</fullName>
        <ecNumber evidence="2">6.1.1.21</ecNumber>
    </recommendedName>
</protein>
<dbReference type="GO" id="GO:0005524">
    <property type="term" value="F:ATP binding"/>
    <property type="evidence" value="ECO:0007669"/>
    <property type="project" value="UniProtKB-KW"/>
</dbReference>
<evidence type="ECO:0000256" key="4">
    <source>
        <dbReference type="ARBA" id="ARBA00022840"/>
    </source>
</evidence>
<organism evidence="9 10">
    <name type="scientific">Encephalitozoon hellem</name>
    <name type="common">Microsporidian parasite</name>
    <dbReference type="NCBI Taxonomy" id="27973"/>
    <lineage>
        <taxon>Eukaryota</taxon>
        <taxon>Fungi</taxon>
        <taxon>Fungi incertae sedis</taxon>
        <taxon>Microsporidia</taxon>
        <taxon>Unikaryonidae</taxon>
        <taxon>Encephalitozoon</taxon>
    </lineage>
</organism>
<dbReference type="InterPro" id="IPR004516">
    <property type="entry name" value="HisRS/HisZ"/>
</dbReference>
<evidence type="ECO:0000256" key="1">
    <source>
        <dbReference type="ARBA" id="ARBA00008226"/>
    </source>
</evidence>
<comment type="catalytic activity">
    <reaction evidence="6">
        <text>tRNA(His) + L-histidine + ATP = L-histidyl-tRNA(His) + AMP + diphosphate + H(+)</text>
        <dbReference type="Rhea" id="RHEA:17313"/>
        <dbReference type="Rhea" id="RHEA-COMP:9665"/>
        <dbReference type="Rhea" id="RHEA-COMP:9689"/>
        <dbReference type="ChEBI" id="CHEBI:15378"/>
        <dbReference type="ChEBI" id="CHEBI:30616"/>
        <dbReference type="ChEBI" id="CHEBI:33019"/>
        <dbReference type="ChEBI" id="CHEBI:57595"/>
        <dbReference type="ChEBI" id="CHEBI:78442"/>
        <dbReference type="ChEBI" id="CHEBI:78527"/>
        <dbReference type="ChEBI" id="CHEBI:456215"/>
        <dbReference type="EC" id="6.1.1.21"/>
    </reaction>
</comment>
<dbReference type="SUPFAM" id="SSF52954">
    <property type="entry name" value="Class II aaRS ABD-related"/>
    <property type="match status" value="1"/>
</dbReference>
<evidence type="ECO:0000313" key="9">
    <source>
        <dbReference type="EMBL" id="UTX43354.1"/>
    </source>
</evidence>
<keyword evidence="3" id="KW-0547">Nucleotide-binding</keyword>
<feature type="binding site" evidence="7">
    <location>
        <position position="125"/>
    </location>
    <ligand>
        <name>L-histidine</name>
        <dbReference type="ChEBI" id="CHEBI:57595"/>
    </ligand>
</feature>
<dbReference type="Pfam" id="PF03129">
    <property type="entry name" value="HGTP_anticodon"/>
    <property type="match status" value="1"/>
</dbReference>
<keyword evidence="5" id="KW-0648">Protein biosynthesis</keyword>
<dbReference type="EMBL" id="CP075152">
    <property type="protein sequence ID" value="UTX43354.1"/>
    <property type="molecule type" value="Genomic_DNA"/>
</dbReference>
<feature type="binding site" evidence="7">
    <location>
        <position position="121"/>
    </location>
    <ligand>
        <name>L-histidine</name>
        <dbReference type="ChEBI" id="CHEBI:57595"/>
    </ligand>
</feature>
<dbReference type="GO" id="GO:0003723">
    <property type="term" value="F:RNA binding"/>
    <property type="evidence" value="ECO:0007669"/>
    <property type="project" value="TreeGrafter"/>
</dbReference>
<sequence length="447" mass="50385">MVSLKTPKGTADESPKQCFLYEEIIEKIRSVFVLYGAVPISTPTFEMKSILTNKYGEDTKLIYDLKDQGGEICALRYDLTVPFARYLASNKIRRIKRYQIGRVYRRDQPSIAKGRLREFVQADFDIAGECIRMMADAEVISCVDRILRGFAIGEFKIKVNDRRILTSILEVVGVPSGSHGTICSTIDKIEKMSWEDISKEFIQKGLNEGQVRMIKGYMEMTGKEKVLELLKKDPVYEIERCKEGVQDMEELFKFCRILGCEGSLVMDVSLARGLDYYTGMILEAEYLGKHVGSVIGGGRYDNLTENLGERCVSTPCVGFSVGVSRIFSLLYEGYEKESSTMVYVGASGGLFLEERLTILKALQDGGIPSETFYTRRSSFETQHKYAVGKRIPFIVVIGESEMAANSIQVVDTITKKKEIIKMEEMVGHLLGKLESMRSQISAILQDR</sequence>
<dbReference type="InterPro" id="IPR041715">
    <property type="entry name" value="HisRS-like_core"/>
</dbReference>
<dbReference type="GO" id="GO:0006427">
    <property type="term" value="P:histidyl-tRNA aminoacylation"/>
    <property type="evidence" value="ECO:0007669"/>
    <property type="project" value="InterPro"/>
</dbReference>
<name>A0A9Q9CCE5_ENCHE</name>
<dbReference type="InterPro" id="IPR036621">
    <property type="entry name" value="Anticodon-bd_dom_sf"/>
</dbReference>
<feature type="binding site" evidence="7">
    <location>
        <position position="105"/>
    </location>
    <ligand>
        <name>L-histidine</name>
        <dbReference type="ChEBI" id="CHEBI:57595"/>
    </ligand>
</feature>
<dbReference type="EC" id="6.1.1.21" evidence="2"/>
<dbReference type="GO" id="GO:0005829">
    <property type="term" value="C:cytosol"/>
    <property type="evidence" value="ECO:0007669"/>
    <property type="project" value="TreeGrafter"/>
</dbReference>
<dbReference type="NCBIfam" id="TIGR00442">
    <property type="entry name" value="hisS"/>
    <property type="match status" value="1"/>
</dbReference>
<dbReference type="InterPro" id="IPR006195">
    <property type="entry name" value="aa-tRNA-synth_II"/>
</dbReference>
<dbReference type="PROSITE" id="PS50862">
    <property type="entry name" value="AA_TRNA_LIGASE_II"/>
    <property type="match status" value="1"/>
</dbReference>
<feature type="binding site" evidence="7">
    <location>
        <position position="272"/>
    </location>
    <ligand>
        <name>L-histidine</name>
        <dbReference type="ChEBI" id="CHEBI:57595"/>
    </ligand>
</feature>
<dbReference type="InterPro" id="IPR045864">
    <property type="entry name" value="aa-tRNA-synth_II/BPL/LPL"/>
</dbReference>
<feature type="domain" description="Aminoacyl-transfer RNA synthetases class-II family profile" evidence="8">
    <location>
        <begin position="20"/>
        <end position="332"/>
    </location>
</feature>
<dbReference type="Gene3D" id="3.30.930.10">
    <property type="entry name" value="Bira Bifunctional Protein, Domain 2"/>
    <property type="match status" value="1"/>
</dbReference>
<dbReference type="InterPro" id="IPR015807">
    <property type="entry name" value="His-tRNA-ligase"/>
</dbReference>